<keyword evidence="6" id="KW-0131">Cell cycle</keyword>
<evidence type="ECO:0000256" key="2">
    <source>
        <dbReference type="ARBA" id="ARBA00022618"/>
    </source>
</evidence>
<name>W7TNH2_9STRA</name>
<gene>
    <name evidence="9" type="ORF">Naga_100049g15</name>
</gene>
<dbReference type="GO" id="GO:0000796">
    <property type="term" value="C:condensin complex"/>
    <property type="evidence" value="ECO:0007669"/>
    <property type="project" value="TreeGrafter"/>
</dbReference>
<dbReference type="GO" id="GO:0000779">
    <property type="term" value="C:condensed chromosome, centromeric region"/>
    <property type="evidence" value="ECO:0007669"/>
    <property type="project" value="TreeGrafter"/>
</dbReference>
<dbReference type="GO" id="GO:0051301">
    <property type="term" value="P:cell division"/>
    <property type="evidence" value="ECO:0007669"/>
    <property type="project" value="UniProtKB-KW"/>
</dbReference>
<feature type="region of interest" description="Disordered" evidence="7">
    <location>
        <begin position="463"/>
        <end position="482"/>
    </location>
</feature>
<evidence type="ECO:0000256" key="5">
    <source>
        <dbReference type="ARBA" id="ARBA00023242"/>
    </source>
</evidence>
<comment type="subcellular location">
    <subcellularLocation>
        <location evidence="1">Nucleus</location>
    </subcellularLocation>
</comment>
<dbReference type="InterPro" id="IPR026971">
    <property type="entry name" value="CND1/NCAPD3"/>
</dbReference>
<evidence type="ECO:0000313" key="10">
    <source>
        <dbReference type="Proteomes" id="UP000019335"/>
    </source>
</evidence>
<comment type="caution">
    <text evidence="9">The sequence shown here is derived from an EMBL/GenBank/DDBJ whole genome shotgun (WGS) entry which is preliminary data.</text>
</comment>
<dbReference type="InterPro" id="IPR011989">
    <property type="entry name" value="ARM-like"/>
</dbReference>
<feature type="compositionally biased region" description="Polar residues" evidence="7">
    <location>
        <begin position="464"/>
        <end position="473"/>
    </location>
</feature>
<feature type="region of interest" description="Disordered" evidence="7">
    <location>
        <begin position="648"/>
        <end position="677"/>
    </location>
</feature>
<evidence type="ECO:0000256" key="6">
    <source>
        <dbReference type="ARBA" id="ARBA00023306"/>
    </source>
</evidence>
<feature type="compositionally biased region" description="Polar residues" evidence="7">
    <location>
        <begin position="1146"/>
        <end position="1168"/>
    </location>
</feature>
<feature type="compositionally biased region" description="Polar residues" evidence="7">
    <location>
        <begin position="1178"/>
        <end position="1193"/>
    </location>
</feature>
<evidence type="ECO:0000256" key="4">
    <source>
        <dbReference type="ARBA" id="ARBA00023067"/>
    </source>
</evidence>
<dbReference type="Gene3D" id="1.25.10.10">
    <property type="entry name" value="Leucine-rich Repeat Variant"/>
    <property type="match status" value="2"/>
</dbReference>
<evidence type="ECO:0000313" key="9">
    <source>
        <dbReference type="EMBL" id="EWM25058.1"/>
    </source>
</evidence>
<dbReference type="GO" id="GO:0005634">
    <property type="term" value="C:nucleus"/>
    <property type="evidence" value="ECO:0007669"/>
    <property type="project" value="UniProtKB-SubCell"/>
</dbReference>
<dbReference type="InterPro" id="IPR016024">
    <property type="entry name" value="ARM-type_fold"/>
</dbReference>
<evidence type="ECO:0000256" key="3">
    <source>
        <dbReference type="ARBA" id="ARBA00022776"/>
    </source>
</evidence>
<sequence>MCADAPDRADVRARLVDSVLSLLEALQRVAPALGPRFIVFLARLLRSTKVANRAFGVEIAASFVNATWAWPSATVTASGGNAAAEIGSEQIKVGGAKEAATDAEAVKATWASLVELVQSFASRVVDKAPTVRARAMVCLSEMLLSVQEDVAPPGLRKAILALAFPEPRQGQRESSTATTAQHAEKAAADPSTQDLVCLVRSRCQDDKAVVRKAALQALEILLTTGRKRGRGEVPCSDVALFATRCNDVSVLTRKQAMASLSSLLLADPANGTLQKTWVKAVLPLVADPEQSILNRLVELIHEVILDRIIEWHRQRQEIASGVPRSRSGREARPRRGKAGTGDDDGEETEEERKTKEDAAIWEHAAIHARTSTVWELLSIVASRDLNKCLQNAIRLVVQAQNAQAVAPRRLKELMDALQSAALASIVSAAPESNSAEKSENPTALRRGAWALLEAILASDHGGSFQPSVGNDNRPSGPKKVLPSEPSFVVTCWRRAFEGLGGEKSESDALEEDARKILRVLARIASDVPVDLGMGLAEELLGYLSSLHPRLSPENCGAALETITALHLAKARTSAEGAAVIRKAALDVLEACEKALQCFVVAPGEEPRTQEGGSQDSMSEVTSRLERATFLVGAVAILGFSPNEEEVKNTAAVSQAEKGKKKKKSDTPAPGSPGGGPLIRIPIPAATTALIRLLLLPEILPLNDTKKGGEERSVEATVSADRVPVQIPNSVRAHAFLALGKICLRDKALAKENVNVFVRELSLSSSAAIKSNALLILGDLCVRYTSMVERHVPAMARCLQDESSLIRRHALALISQLLLQDYLKWRGLLLHRYLAILVDEDTRVAEVADYMIFSPLLRKNPSLFVNHFVEALVVLNGCSDHDAYKAALAQGAESGTAVTMEGVDLEGSGPAANKRMRIYQAMLQHMSDEQRIQVTAKLTQDILGAATDEDGEAGGIKIQSYHRASRFTQGLRREAALRKLKRDENLIRDALTVLQCPDIKVAGGRGFGGGGEGGAGASGQDEDAEALMAEDGSGNGVDAAAAAKSRLLSKVSRKHLLEHVVPELVSLKACLERAHSPLIRNVMEYFLELMRHSKEEVKDALSTNPTLFHEIEFDLQQFEKELKAQTEAQAAMPPPTHPPKSPGESMGRQSTGSNLSRNVGDSQGRQFSLGSVMGRTPLQARTSNEFSSGSNSERAGSRLSGCSAPPLRRSSMGMNMSRTPSEAIKAALQPGSGTASQSLTPVLASAGKRRGVGSDSGGRAGEEMEEGMHVNVQLPTAIKEWNVTVGRSPLDSKENMKDNVDLEMQDV</sequence>
<protein>
    <submittedName>
        <fullName evidence="9">Condensin-2 complex subunit d3</fullName>
    </submittedName>
</protein>
<dbReference type="SUPFAM" id="SSF48371">
    <property type="entry name" value="ARM repeat"/>
    <property type="match status" value="1"/>
</dbReference>
<reference evidence="9 10" key="1">
    <citation type="journal article" date="2014" name="Mol. Plant">
        <title>Chromosome Scale Genome Assembly and Transcriptome Profiling of Nannochloropsis gaditana in Nitrogen Depletion.</title>
        <authorList>
            <person name="Corteggiani Carpinelli E."/>
            <person name="Telatin A."/>
            <person name="Vitulo N."/>
            <person name="Forcato C."/>
            <person name="D'Angelo M."/>
            <person name="Schiavon R."/>
            <person name="Vezzi A."/>
            <person name="Giacometti G.M."/>
            <person name="Morosinotto T."/>
            <person name="Valle G."/>
        </authorList>
    </citation>
    <scope>NUCLEOTIDE SEQUENCE [LARGE SCALE GENOMIC DNA]</scope>
    <source>
        <strain evidence="9 10">B-31</strain>
    </source>
</reference>
<feature type="domain" description="Condensin complex subunit 1 C-terminal" evidence="8">
    <location>
        <begin position="768"/>
        <end position="940"/>
    </location>
</feature>
<keyword evidence="2" id="KW-0132">Cell division</keyword>
<keyword evidence="3" id="KW-0498">Mitosis</keyword>
<organism evidence="9 10">
    <name type="scientific">Nannochloropsis gaditana</name>
    <dbReference type="NCBI Taxonomy" id="72520"/>
    <lineage>
        <taxon>Eukaryota</taxon>
        <taxon>Sar</taxon>
        <taxon>Stramenopiles</taxon>
        <taxon>Ochrophyta</taxon>
        <taxon>Eustigmatophyceae</taxon>
        <taxon>Eustigmatales</taxon>
        <taxon>Monodopsidaceae</taxon>
        <taxon>Nannochloropsis</taxon>
    </lineage>
</organism>
<evidence type="ECO:0000256" key="7">
    <source>
        <dbReference type="SAM" id="MobiDB-lite"/>
    </source>
</evidence>
<dbReference type="PANTHER" id="PTHR14222:SF1">
    <property type="entry name" value="CONDENSIN-2 COMPLEX SUBUNIT D3"/>
    <property type="match status" value="1"/>
</dbReference>
<dbReference type="EMBL" id="AZIL01001061">
    <property type="protein sequence ID" value="EWM25058.1"/>
    <property type="molecule type" value="Genomic_DNA"/>
</dbReference>
<feature type="region of interest" description="Disordered" evidence="7">
    <location>
        <begin position="167"/>
        <end position="187"/>
    </location>
</feature>
<dbReference type="GO" id="GO:0010032">
    <property type="term" value="P:meiotic chromosome condensation"/>
    <property type="evidence" value="ECO:0007669"/>
    <property type="project" value="TreeGrafter"/>
</dbReference>
<keyword evidence="4" id="KW-0226">DNA condensation</keyword>
<dbReference type="InterPro" id="IPR032682">
    <property type="entry name" value="Cnd1_C"/>
</dbReference>
<evidence type="ECO:0000259" key="8">
    <source>
        <dbReference type="Pfam" id="PF12717"/>
    </source>
</evidence>
<accession>W7TNH2</accession>
<dbReference type="GO" id="GO:0042393">
    <property type="term" value="F:histone binding"/>
    <property type="evidence" value="ECO:0007669"/>
    <property type="project" value="TreeGrafter"/>
</dbReference>
<dbReference type="GO" id="GO:0007076">
    <property type="term" value="P:mitotic chromosome condensation"/>
    <property type="evidence" value="ECO:0007669"/>
    <property type="project" value="InterPro"/>
</dbReference>
<evidence type="ECO:0000256" key="1">
    <source>
        <dbReference type="ARBA" id="ARBA00004123"/>
    </source>
</evidence>
<dbReference type="OrthoDB" id="207214at2759"/>
<dbReference type="PANTHER" id="PTHR14222">
    <property type="entry name" value="CONDENSIN"/>
    <property type="match status" value="1"/>
</dbReference>
<feature type="region of interest" description="Disordered" evidence="7">
    <location>
        <begin position="1125"/>
        <end position="1214"/>
    </location>
</feature>
<feature type="compositionally biased region" description="Pro residues" evidence="7">
    <location>
        <begin position="1131"/>
        <end position="1140"/>
    </location>
</feature>
<proteinExistence type="predicted"/>
<dbReference type="Proteomes" id="UP000019335">
    <property type="component" value="Chromosome 12"/>
</dbReference>
<keyword evidence="5" id="KW-0539">Nucleus</keyword>
<keyword evidence="10" id="KW-1185">Reference proteome</keyword>
<dbReference type="Pfam" id="PF12717">
    <property type="entry name" value="Cnd1"/>
    <property type="match status" value="1"/>
</dbReference>
<feature type="region of interest" description="Disordered" evidence="7">
    <location>
        <begin position="319"/>
        <end position="356"/>
    </location>
</feature>